<evidence type="ECO:0000313" key="1">
    <source>
        <dbReference type="EMBL" id="OWY96782.1"/>
    </source>
</evidence>
<comment type="caution">
    <text evidence="1">The sequence shown here is derived from an EMBL/GenBank/DDBJ whole genome shotgun (WGS) entry which is preliminary data.</text>
</comment>
<dbReference type="PANTHER" id="PTHR11439">
    <property type="entry name" value="GAG-POL-RELATED RETROTRANSPOSON"/>
    <property type="match status" value="1"/>
</dbReference>
<organism evidence="1 2">
    <name type="scientific">Phytophthora megakarya</name>
    <dbReference type="NCBI Taxonomy" id="4795"/>
    <lineage>
        <taxon>Eukaryota</taxon>
        <taxon>Sar</taxon>
        <taxon>Stramenopiles</taxon>
        <taxon>Oomycota</taxon>
        <taxon>Peronosporomycetes</taxon>
        <taxon>Peronosporales</taxon>
        <taxon>Peronosporaceae</taxon>
        <taxon>Phytophthora</taxon>
    </lineage>
</organism>
<evidence type="ECO:0000313" key="2">
    <source>
        <dbReference type="Proteomes" id="UP000198211"/>
    </source>
</evidence>
<sequence length="111" mass="12334">MFSLMQVSKYLNNPVLTHWNTVNCVLGHIRGTLNYGSAVKRKPDALQLKAFVDFDCANDVDTRSVMQLGDCAVTYSSKGQRTVSLSFTEAEYTALAHGTKEVIFLRELQAS</sequence>
<dbReference type="Proteomes" id="UP000198211">
    <property type="component" value="Unassembled WGS sequence"/>
</dbReference>
<dbReference type="EMBL" id="NBNE01011230">
    <property type="protein sequence ID" value="OWY96782.1"/>
    <property type="molecule type" value="Genomic_DNA"/>
</dbReference>
<name>A0A225UV39_9STRA</name>
<dbReference type="STRING" id="4795.A0A225UV39"/>
<keyword evidence="2" id="KW-1185">Reference proteome</keyword>
<dbReference type="OrthoDB" id="107701at2759"/>
<dbReference type="PANTHER" id="PTHR11439:SF483">
    <property type="entry name" value="PEPTIDE SYNTHASE GLIP-LIKE, PUTATIVE (AFU_ORTHOLOGUE AFUA_3G12920)-RELATED"/>
    <property type="match status" value="1"/>
</dbReference>
<reference evidence="2" key="1">
    <citation type="submission" date="2017-03" db="EMBL/GenBank/DDBJ databases">
        <title>Phytopthora megakarya and P. palmivora, two closely related causual agents of cacao black pod achieved similar genome size and gene model numbers by different mechanisms.</title>
        <authorList>
            <person name="Ali S."/>
            <person name="Shao J."/>
            <person name="Larry D.J."/>
            <person name="Kronmiller B."/>
            <person name="Shen D."/>
            <person name="Strem M.D."/>
            <person name="Melnick R.L."/>
            <person name="Guiltinan M.J."/>
            <person name="Tyler B.M."/>
            <person name="Meinhardt L.W."/>
            <person name="Bailey B.A."/>
        </authorList>
    </citation>
    <scope>NUCLEOTIDE SEQUENCE [LARGE SCALE GENOMIC DNA]</scope>
    <source>
        <strain evidence="2">zdho120</strain>
    </source>
</reference>
<proteinExistence type="predicted"/>
<dbReference type="AlphaFoldDB" id="A0A225UV39"/>
<accession>A0A225UV39</accession>
<gene>
    <name evidence="1" type="ORF">PHMEG_00032866</name>
</gene>
<protein>
    <submittedName>
        <fullName evidence="1">Retrovirus-related pol Polyprotein</fullName>
    </submittedName>
</protein>
<dbReference type="CDD" id="cd09272">
    <property type="entry name" value="RNase_HI_RT_Ty1"/>
    <property type="match status" value="1"/>
</dbReference>